<keyword evidence="2" id="KW-1185">Reference proteome</keyword>
<evidence type="ECO:0000313" key="1">
    <source>
        <dbReference type="EMBL" id="VDM84024.1"/>
    </source>
</evidence>
<proteinExistence type="predicted"/>
<organism evidence="1 2">
    <name type="scientific">Strongylus vulgaris</name>
    <name type="common">Blood worm</name>
    <dbReference type="NCBI Taxonomy" id="40348"/>
    <lineage>
        <taxon>Eukaryota</taxon>
        <taxon>Metazoa</taxon>
        <taxon>Ecdysozoa</taxon>
        <taxon>Nematoda</taxon>
        <taxon>Chromadorea</taxon>
        <taxon>Rhabditida</taxon>
        <taxon>Rhabditina</taxon>
        <taxon>Rhabditomorpha</taxon>
        <taxon>Strongyloidea</taxon>
        <taxon>Strongylidae</taxon>
        <taxon>Strongylus</taxon>
    </lineage>
</organism>
<protein>
    <recommendedName>
        <fullName evidence="3">Reverse transcriptase domain-containing protein</fullName>
    </recommendedName>
</protein>
<evidence type="ECO:0008006" key="3">
    <source>
        <dbReference type="Google" id="ProtNLM"/>
    </source>
</evidence>
<reference evidence="1 2" key="1">
    <citation type="submission" date="2018-11" db="EMBL/GenBank/DDBJ databases">
        <authorList>
            <consortium name="Pathogen Informatics"/>
        </authorList>
    </citation>
    <scope>NUCLEOTIDE SEQUENCE [LARGE SCALE GENOMIC DNA]</scope>
</reference>
<dbReference type="OrthoDB" id="418748at2759"/>
<name>A0A3P7JYI0_STRVU</name>
<evidence type="ECO:0000313" key="2">
    <source>
        <dbReference type="Proteomes" id="UP000270094"/>
    </source>
</evidence>
<dbReference type="AlphaFoldDB" id="A0A3P7JYI0"/>
<dbReference type="EMBL" id="UYYB01126949">
    <property type="protein sequence ID" value="VDM84024.1"/>
    <property type="molecule type" value="Genomic_DNA"/>
</dbReference>
<gene>
    <name evidence="1" type="ORF">SVUK_LOCUS19022</name>
</gene>
<dbReference type="Proteomes" id="UP000270094">
    <property type="component" value="Unassembled WGS sequence"/>
</dbReference>
<sequence length="130" mass="14917">MPHDWSKSTTILMWKNKGDIVDCSTYRLIRLMGHTLNIFERVLEIRLRAIIGLPSNRICKRCTHPMDKNDLSRSYEPCTNAAGQSKLFRIKTGVRQGSVPSPLPFITVMDAVTEGLKRHPWAPCMQTMWC</sequence>
<accession>A0A3P7JYI0</accession>